<evidence type="ECO:0000313" key="3">
    <source>
        <dbReference type="Proteomes" id="UP001055712"/>
    </source>
</evidence>
<dbReference type="InterPro" id="IPR012340">
    <property type="entry name" value="NA-bd_OB-fold"/>
</dbReference>
<sequence>MDVPSGWPEGQYVRMVVRLSAFQGRLQALVDHGSLVRDHNEVTTHSLAAIFQHLHLQACLRLAAAASEQRRQQRLFDFSQLPQQEQQSQQWQSQQAYQAYASQSSVYQLPPTQTQLHRQQHPQPSWQAASPLAGACPTTPAQQLQSQDSW</sequence>
<evidence type="ECO:0000313" key="2">
    <source>
        <dbReference type="EMBL" id="KAI3426876.1"/>
    </source>
</evidence>
<comment type="caution">
    <text evidence="2">The sequence shown here is derived from an EMBL/GenBank/DDBJ whole genome shotgun (WGS) entry which is preliminary data.</text>
</comment>
<keyword evidence="3" id="KW-1185">Reference proteome</keyword>
<evidence type="ECO:0000256" key="1">
    <source>
        <dbReference type="SAM" id="MobiDB-lite"/>
    </source>
</evidence>
<feature type="compositionally biased region" description="Polar residues" evidence="1">
    <location>
        <begin position="110"/>
        <end position="128"/>
    </location>
</feature>
<accession>A0A9D4YUN5</accession>
<feature type="compositionally biased region" description="Polar residues" evidence="1">
    <location>
        <begin position="139"/>
        <end position="150"/>
    </location>
</feature>
<protein>
    <submittedName>
        <fullName evidence="2">Uncharacterized protein</fullName>
    </submittedName>
</protein>
<feature type="region of interest" description="Disordered" evidence="1">
    <location>
        <begin position="110"/>
        <end position="150"/>
    </location>
</feature>
<gene>
    <name evidence="2" type="ORF">D9Q98_006822</name>
</gene>
<dbReference type="EMBL" id="SIDB01000010">
    <property type="protein sequence ID" value="KAI3426876.1"/>
    <property type="molecule type" value="Genomic_DNA"/>
</dbReference>
<dbReference type="Proteomes" id="UP001055712">
    <property type="component" value="Unassembled WGS sequence"/>
</dbReference>
<dbReference type="Gene3D" id="2.40.50.140">
    <property type="entry name" value="Nucleic acid-binding proteins"/>
    <property type="match status" value="1"/>
</dbReference>
<organism evidence="2 3">
    <name type="scientific">Chlorella vulgaris</name>
    <name type="common">Green alga</name>
    <dbReference type="NCBI Taxonomy" id="3077"/>
    <lineage>
        <taxon>Eukaryota</taxon>
        <taxon>Viridiplantae</taxon>
        <taxon>Chlorophyta</taxon>
        <taxon>core chlorophytes</taxon>
        <taxon>Trebouxiophyceae</taxon>
        <taxon>Chlorellales</taxon>
        <taxon>Chlorellaceae</taxon>
        <taxon>Chlorella clade</taxon>
        <taxon>Chlorella</taxon>
    </lineage>
</organism>
<reference evidence="2" key="1">
    <citation type="journal article" date="2019" name="Plant J.">
        <title>Chlorella vulgaris genome assembly and annotation reveals the molecular basis for metabolic acclimation to high light conditions.</title>
        <authorList>
            <person name="Cecchin M."/>
            <person name="Marcolungo L."/>
            <person name="Rossato M."/>
            <person name="Girolomoni L."/>
            <person name="Cosentino E."/>
            <person name="Cuine S."/>
            <person name="Li-Beisson Y."/>
            <person name="Delledonne M."/>
            <person name="Ballottari M."/>
        </authorList>
    </citation>
    <scope>NUCLEOTIDE SEQUENCE</scope>
    <source>
        <strain evidence="2">211/11P</strain>
    </source>
</reference>
<dbReference type="AlphaFoldDB" id="A0A9D4YUN5"/>
<name>A0A9D4YUN5_CHLVU</name>
<proteinExistence type="predicted"/>
<reference evidence="2" key="2">
    <citation type="submission" date="2020-11" db="EMBL/GenBank/DDBJ databases">
        <authorList>
            <person name="Cecchin M."/>
            <person name="Marcolungo L."/>
            <person name="Rossato M."/>
            <person name="Girolomoni L."/>
            <person name="Cosentino E."/>
            <person name="Cuine S."/>
            <person name="Li-Beisson Y."/>
            <person name="Delledonne M."/>
            <person name="Ballottari M."/>
        </authorList>
    </citation>
    <scope>NUCLEOTIDE SEQUENCE</scope>
    <source>
        <strain evidence="2">211/11P</strain>
        <tissue evidence="2">Whole cell</tissue>
    </source>
</reference>